<proteinExistence type="predicted"/>
<sequence>MTKIIDNIAKLRARRYDLLRVHRADQQNFSPPDHVLLWLFLWVLWGQMQTLVRALSVDALINECSFNQTLRAAPAEDGVQLTP</sequence>
<organism evidence="1 2">
    <name type="scientific">Knipowitschia caucasica</name>
    <name type="common">Caucasian dwarf goby</name>
    <name type="synonym">Pomatoschistus caucasicus</name>
    <dbReference type="NCBI Taxonomy" id="637954"/>
    <lineage>
        <taxon>Eukaryota</taxon>
        <taxon>Metazoa</taxon>
        <taxon>Chordata</taxon>
        <taxon>Craniata</taxon>
        <taxon>Vertebrata</taxon>
        <taxon>Euteleostomi</taxon>
        <taxon>Actinopterygii</taxon>
        <taxon>Neopterygii</taxon>
        <taxon>Teleostei</taxon>
        <taxon>Neoteleostei</taxon>
        <taxon>Acanthomorphata</taxon>
        <taxon>Gobiaria</taxon>
        <taxon>Gobiiformes</taxon>
        <taxon>Gobioidei</taxon>
        <taxon>Gobiidae</taxon>
        <taxon>Gobiinae</taxon>
        <taxon>Knipowitschia</taxon>
    </lineage>
</organism>
<gene>
    <name evidence="1" type="ORF">KC01_LOCUS14194</name>
</gene>
<accession>A0AAV2K1I1</accession>
<reference evidence="1 2" key="1">
    <citation type="submission" date="2024-04" db="EMBL/GenBank/DDBJ databases">
        <authorList>
            <person name="Waldvogel A.-M."/>
            <person name="Schoenle A."/>
        </authorList>
    </citation>
    <scope>NUCLEOTIDE SEQUENCE [LARGE SCALE GENOMIC DNA]</scope>
</reference>
<evidence type="ECO:0000313" key="2">
    <source>
        <dbReference type="Proteomes" id="UP001497482"/>
    </source>
</evidence>
<dbReference type="EMBL" id="OZ035838">
    <property type="protein sequence ID" value="CAL1583756.1"/>
    <property type="molecule type" value="Genomic_DNA"/>
</dbReference>
<dbReference type="Proteomes" id="UP001497482">
    <property type="component" value="Chromosome 16"/>
</dbReference>
<name>A0AAV2K1I1_KNICA</name>
<evidence type="ECO:0000313" key="1">
    <source>
        <dbReference type="EMBL" id="CAL1583756.1"/>
    </source>
</evidence>
<protein>
    <submittedName>
        <fullName evidence="1">Uncharacterized protein</fullName>
    </submittedName>
</protein>
<keyword evidence="2" id="KW-1185">Reference proteome</keyword>
<dbReference type="AlphaFoldDB" id="A0AAV2K1I1"/>